<evidence type="ECO:0000313" key="1">
    <source>
        <dbReference type="EMBL" id="NKI19258.1"/>
    </source>
</evidence>
<dbReference type="InterPro" id="IPR029069">
    <property type="entry name" value="HotDog_dom_sf"/>
</dbReference>
<gene>
    <name evidence="1" type="ORF">HCU74_17765</name>
</gene>
<dbReference type="Gene3D" id="3.10.129.10">
    <property type="entry name" value="Hotdog Thioesterase"/>
    <property type="match status" value="1"/>
</dbReference>
<proteinExistence type="predicted"/>
<name>A0ABX1GJ82_9GAMM</name>
<dbReference type="Proteomes" id="UP000765845">
    <property type="component" value="Unassembled WGS sequence"/>
</dbReference>
<dbReference type="EMBL" id="JAAWWK010000007">
    <property type="protein sequence ID" value="NKI19258.1"/>
    <property type="molecule type" value="Genomic_DNA"/>
</dbReference>
<sequence length="140" mass="15389">MYSTCFVPSVQECRAGGAVYRWALSKWFDDAQREYCAQLTACCGDMPLSWRAVSHRLDFFSDCEATGEVRLEVSVAEVNGHGVSLGCRIVQGSRLCATGSSELVSRDTIHHRSLPLTAGARARLQAEVLTFQRITEVCLG</sequence>
<comment type="caution">
    <text evidence="1">The sequence shown here is derived from an EMBL/GenBank/DDBJ whole genome shotgun (WGS) entry which is preliminary data.</text>
</comment>
<organism evidence="1 2">
    <name type="scientific">Spongiibacter thalassae</name>
    <dbReference type="NCBI Taxonomy" id="2721624"/>
    <lineage>
        <taxon>Bacteria</taxon>
        <taxon>Pseudomonadati</taxon>
        <taxon>Pseudomonadota</taxon>
        <taxon>Gammaproteobacteria</taxon>
        <taxon>Cellvibrionales</taxon>
        <taxon>Spongiibacteraceae</taxon>
        <taxon>Spongiibacter</taxon>
    </lineage>
</organism>
<evidence type="ECO:0008006" key="3">
    <source>
        <dbReference type="Google" id="ProtNLM"/>
    </source>
</evidence>
<dbReference type="RefSeq" id="WP_168451780.1">
    <property type="nucleotide sequence ID" value="NZ_JAAWWK010000007.1"/>
</dbReference>
<dbReference type="SUPFAM" id="SSF54637">
    <property type="entry name" value="Thioesterase/thiol ester dehydrase-isomerase"/>
    <property type="match status" value="1"/>
</dbReference>
<protein>
    <recommendedName>
        <fullName evidence="3">Thioesterase domain-containing protein</fullName>
    </recommendedName>
</protein>
<evidence type="ECO:0000313" key="2">
    <source>
        <dbReference type="Proteomes" id="UP000765845"/>
    </source>
</evidence>
<keyword evidence="2" id="KW-1185">Reference proteome</keyword>
<reference evidence="1 2" key="1">
    <citation type="submission" date="2020-04" db="EMBL/GenBank/DDBJ databases">
        <authorList>
            <person name="Yoon J."/>
        </authorList>
    </citation>
    <scope>NUCLEOTIDE SEQUENCE [LARGE SCALE GENOMIC DNA]</scope>
    <source>
        <strain evidence="1 2">KMU-166</strain>
    </source>
</reference>
<accession>A0ABX1GJ82</accession>